<keyword evidence="2" id="KW-1185">Reference proteome</keyword>
<gene>
    <name evidence="1" type="ORF">E5S67_05187</name>
</gene>
<evidence type="ECO:0000313" key="2">
    <source>
        <dbReference type="Proteomes" id="UP000702425"/>
    </source>
</evidence>
<protein>
    <recommendedName>
        <fullName evidence="3">Transcriptional regulator</fullName>
    </recommendedName>
</protein>
<dbReference type="EMBL" id="SRRZ01000128">
    <property type="protein sequence ID" value="NQE37416.1"/>
    <property type="molecule type" value="Genomic_DNA"/>
</dbReference>
<comment type="caution">
    <text evidence="1">The sequence shown here is derived from an EMBL/GenBank/DDBJ whole genome shotgun (WGS) entry which is preliminary data.</text>
</comment>
<name>A0ABX2D4C3_9CYAN</name>
<evidence type="ECO:0000313" key="1">
    <source>
        <dbReference type="EMBL" id="NQE37416.1"/>
    </source>
</evidence>
<proteinExistence type="predicted"/>
<organism evidence="1 2">
    <name type="scientific">Microcoleus asticus IPMA8</name>
    <dbReference type="NCBI Taxonomy" id="2563858"/>
    <lineage>
        <taxon>Bacteria</taxon>
        <taxon>Bacillati</taxon>
        <taxon>Cyanobacteriota</taxon>
        <taxon>Cyanophyceae</taxon>
        <taxon>Oscillatoriophycideae</taxon>
        <taxon>Oscillatoriales</taxon>
        <taxon>Microcoleaceae</taxon>
        <taxon>Microcoleus</taxon>
        <taxon>Microcoleus asticus</taxon>
    </lineage>
</organism>
<accession>A0ABX2D4C3</accession>
<reference evidence="1 2" key="1">
    <citation type="journal article" date="2020" name="Sci. Rep.">
        <title>A novel cyanobacterial geosmin producer, revising GeoA distribution and dispersion patterns in Bacteria.</title>
        <authorList>
            <person name="Churro C."/>
            <person name="Semedo-Aguiar A.P."/>
            <person name="Silva A.D."/>
            <person name="Pereira-Leal J.B."/>
            <person name="Leite R.B."/>
        </authorList>
    </citation>
    <scope>NUCLEOTIDE SEQUENCE [LARGE SCALE GENOMIC DNA]</scope>
    <source>
        <strain evidence="1 2">IPMA8</strain>
    </source>
</reference>
<evidence type="ECO:0008006" key="3">
    <source>
        <dbReference type="Google" id="ProtNLM"/>
    </source>
</evidence>
<dbReference type="Proteomes" id="UP000702425">
    <property type="component" value="Unassembled WGS sequence"/>
</dbReference>
<dbReference type="RefSeq" id="WP_216670719.1">
    <property type="nucleotide sequence ID" value="NZ_CAWPPK010000033.1"/>
</dbReference>
<sequence length="134" mass="14655">MPKSVSYQDDLIEFLKKPEAAAAYIEAILEEENPEAELLHLSLSNIVEARGGIVQLSELAKLHYEKLKNLLSQTGGDEVYLLVALLDALGFQVNVTIKSDGSILESQSDSLVRSSLLQDGPGHTIKSLMFELSI</sequence>